<dbReference type="PANTHER" id="PTHR40618">
    <property type="entry name" value="B-ZIP TRANSCRIPTION FACTOR (EUROFUNG)-RELATED"/>
    <property type="match status" value="1"/>
</dbReference>
<dbReference type="EMBL" id="PJEX01000331">
    <property type="protein sequence ID" value="TKW51151.1"/>
    <property type="molecule type" value="Genomic_DNA"/>
</dbReference>
<dbReference type="GO" id="GO:0003700">
    <property type="term" value="F:DNA-binding transcription factor activity"/>
    <property type="evidence" value="ECO:0007669"/>
    <property type="project" value="InterPro"/>
</dbReference>
<evidence type="ECO:0000313" key="4">
    <source>
        <dbReference type="Proteomes" id="UP000310108"/>
    </source>
</evidence>
<dbReference type="InterPro" id="IPR004827">
    <property type="entry name" value="bZIP"/>
</dbReference>
<protein>
    <recommendedName>
        <fullName evidence="2">BZIP domain-containing protein</fullName>
    </recommendedName>
</protein>
<feature type="domain" description="BZIP" evidence="2">
    <location>
        <begin position="34"/>
        <end position="48"/>
    </location>
</feature>
<comment type="caution">
    <text evidence="3">The sequence shown here is derived from an EMBL/GenBank/DDBJ whole genome shotgun (WGS) entry which is preliminary data.</text>
</comment>
<feature type="compositionally biased region" description="Low complexity" evidence="1">
    <location>
        <begin position="155"/>
        <end position="167"/>
    </location>
</feature>
<dbReference type="PROSITE" id="PS00036">
    <property type="entry name" value="BZIP_BASIC"/>
    <property type="match status" value="1"/>
</dbReference>
<dbReference type="Proteomes" id="UP000310108">
    <property type="component" value="Unassembled WGS sequence"/>
</dbReference>
<dbReference type="CDD" id="cd14686">
    <property type="entry name" value="bZIP"/>
    <property type="match status" value="1"/>
</dbReference>
<evidence type="ECO:0000259" key="2">
    <source>
        <dbReference type="PROSITE" id="PS00036"/>
    </source>
</evidence>
<evidence type="ECO:0000256" key="1">
    <source>
        <dbReference type="SAM" id="MobiDB-lite"/>
    </source>
</evidence>
<feature type="region of interest" description="Disordered" evidence="1">
    <location>
        <begin position="386"/>
        <end position="407"/>
    </location>
</feature>
<feature type="region of interest" description="Disordered" evidence="1">
    <location>
        <begin position="145"/>
        <end position="185"/>
    </location>
</feature>
<dbReference type="PANTHER" id="PTHR40618:SF1">
    <property type="entry name" value="B-ZIP TRANSCRIPTION FACTOR (EUROFUNG)"/>
    <property type="match status" value="1"/>
</dbReference>
<gene>
    <name evidence="3" type="ORF">CTA1_12698</name>
</gene>
<keyword evidence="4" id="KW-1185">Reference proteome</keyword>
<accession>A0A4U6X6Q5</accession>
<evidence type="ECO:0000313" key="3">
    <source>
        <dbReference type="EMBL" id="TKW51151.1"/>
    </source>
</evidence>
<name>A0A4U6X6Q5_9PEZI</name>
<reference evidence="3 4" key="1">
    <citation type="journal article" date="2019" name="PLoS ONE">
        <title>Comparative genome analysis indicates high evolutionary potential of pathogenicity genes in Colletotrichum tanaceti.</title>
        <authorList>
            <person name="Lelwala R.V."/>
            <person name="Korhonen P.K."/>
            <person name="Young N.D."/>
            <person name="Scott J.B."/>
            <person name="Ades P.A."/>
            <person name="Gasser R.B."/>
            <person name="Taylor P.W.J."/>
        </authorList>
    </citation>
    <scope>NUCLEOTIDE SEQUENCE [LARGE SCALE GENOMIC DNA]</scope>
    <source>
        <strain evidence="3">BRIP57314</strain>
    </source>
</reference>
<feature type="compositionally biased region" description="Basic and acidic residues" evidence="1">
    <location>
        <begin position="29"/>
        <end position="39"/>
    </location>
</feature>
<proteinExistence type="predicted"/>
<sequence length="471" mass="50169">MDNDNPSPRPAPRSRRKKTTSPGSGSSEDILKDRRERNRASQQEFRKRRQAAEASRRQRVQRLENVVEDMSVLFIDLFDKILRDEQVVRHCPQLLGVFQSSARQLKTLVEPVTDAEDDGGGDAGSAGELLGLKNTISQEAGYRPHAEERAGGGHAAAATTTTTTTTTFDPRSTLNKENGKDYTISNPITAVTGPFGGGRGRDVVAPSPPMMTCLGQSVFPRTPLPATTILDTFCLQLLETTLSQACLVLEGYLPLPPDEVQRIFGAAFRFKTQAQVLDHLRWLLASDPGQKQAAASMPWGAAVLPGHLDAPHQAMMRTLGLCPLGLAASPSESSASVSSSDGANVSSSPPGFLTAVDIQERLRELGARESGPDTLELRISGGAASWTAPADSGHELERSGSSPSSAAGGLEGAFSNLTLHVNVSLLIVNLVQSATCFMTGPAYTQIGFSKAVERSLVSFDDSDFSALSSNP</sequence>
<feature type="region of interest" description="Disordered" evidence="1">
    <location>
        <begin position="1"/>
        <end position="57"/>
    </location>
</feature>
<dbReference type="AlphaFoldDB" id="A0A4U6X6Q5"/>
<dbReference type="SUPFAM" id="SSF57959">
    <property type="entry name" value="Leucine zipper domain"/>
    <property type="match status" value="1"/>
</dbReference>
<dbReference type="InterPro" id="IPR046347">
    <property type="entry name" value="bZIP_sf"/>
</dbReference>
<organism evidence="3 4">
    <name type="scientific">Colletotrichum tanaceti</name>
    <dbReference type="NCBI Taxonomy" id="1306861"/>
    <lineage>
        <taxon>Eukaryota</taxon>
        <taxon>Fungi</taxon>
        <taxon>Dikarya</taxon>
        <taxon>Ascomycota</taxon>
        <taxon>Pezizomycotina</taxon>
        <taxon>Sordariomycetes</taxon>
        <taxon>Hypocreomycetidae</taxon>
        <taxon>Glomerellales</taxon>
        <taxon>Glomerellaceae</taxon>
        <taxon>Colletotrichum</taxon>
        <taxon>Colletotrichum destructivum species complex</taxon>
    </lineage>
</organism>